<keyword evidence="3" id="KW-1185">Reference proteome</keyword>
<feature type="compositionally biased region" description="Low complexity" evidence="1">
    <location>
        <begin position="11"/>
        <end position="24"/>
    </location>
</feature>
<organism evidence="2 3">
    <name type="scientific">Papiliotrema laurentii</name>
    <name type="common">Cryptococcus laurentii</name>
    <dbReference type="NCBI Taxonomy" id="5418"/>
    <lineage>
        <taxon>Eukaryota</taxon>
        <taxon>Fungi</taxon>
        <taxon>Dikarya</taxon>
        <taxon>Basidiomycota</taxon>
        <taxon>Agaricomycotina</taxon>
        <taxon>Tremellomycetes</taxon>
        <taxon>Tremellales</taxon>
        <taxon>Rhynchogastremaceae</taxon>
        <taxon>Papiliotrema</taxon>
    </lineage>
</organism>
<sequence length="325" mass="35314">MPGQSSFTYTPPSCSPHASPPSNSFTTVLPSFDDLVASTLVNDTHPLTDSPSTFHQPKPLPFVHPRKTPQIPLMSLTPPEPAESPADIQRAPSTQSARTPPRGRPRQRAASAPAIYRRSTFGPASPLQSYKRCAEPAPEPGHALGLSRMSSFAEHHGDRVKEIRDGDGAFAVNDAVLPEVLPEGARPHFYGPPQFHGRHYSTTSLPPWISSYLRRRAQAPPQPEPSISSSSSSSSSYFPIQPIEFDNPFSSGPTLTPHSPLIHAHSFGSHSPLSTCDPLTPQSARPPHKPLGPEQEQGLGMKRQGKEQSEESLRGIQIPTLPRMR</sequence>
<gene>
    <name evidence="2" type="ORF">DB88DRAFT_526018</name>
</gene>
<feature type="compositionally biased region" description="Low complexity" evidence="1">
    <location>
        <begin position="226"/>
        <end position="236"/>
    </location>
</feature>
<evidence type="ECO:0000313" key="3">
    <source>
        <dbReference type="Proteomes" id="UP001182556"/>
    </source>
</evidence>
<feature type="compositionally biased region" description="Polar residues" evidence="1">
    <location>
        <begin position="42"/>
        <end position="55"/>
    </location>
</feature>
<reference evidence="2" key="1">
    <citation type="submission" date="2023-02" db="EMBL/GenBank/DDBJ databases">
        <title>Identification and recombinant expression of a fungal hydrolase from Papiliotrema laurentii that hydrolyzes apple cutin and clears colloidal polyester polyurethane.</title>
        <authorList>
            <consortium name="DOE Joint Genome Institute"/>
            <person name="Roman V.A."/>
            <person name="Bojanowski C."/>
            <person name="Crable B.R."/>
            <person name="Wagner D.N."/>
            <person name="Hung C.S."/>
            <person name="Nadeau L.J."/>
            <person name="Schratz L."/>
            <person name="Haridas S."/>
            <person name="Pangilinan J."/>
            <person name="Lipzen A."/>
            <person name="Na H."/>
            <person name="Yan M."/>
            <person name="Ng V."/>
            <person name="Grigoriev I.V."/>
            <person name="Spatafora J.W."/>
            <person name="Barlow D."/>
            <person name="Biffinger J."/>
            <person name="Kelley-Loughnane N."/>
            <person name="Varaljay V.A."/>
            <person name="Crookes-Goodson W.J."/>
        </authorList>
    </citation>
    <scope>NUCLEOTIDE SEQUENCE</scope>
    <source>
        <strain evidence="2">5307AH</strain>
    </source>
</reference>
<feature type="compositionally biased region" description="Polar residues" evidence="1">
    <location>
        <begin position="1"/>
        <end position="10"/>
    </location>
</feature>
<proteinExistence type="predicted"/>
<name>A0AAD9FS13_PAPLA</name>
<accession>A0AAD9FS13</accession>
<evidence type="ECO:0000256" key="1">
    <source>
        <dbReference type="SAM" id="MobiDB-lite"/>
    </source>
</evidence>
<feature type="region of interest" description="Disordered" evidence="1">
    <location>
        <begin position="1"/>
        <end position="29"/>
    </location>
</feature>
<feature type="region of interest" description="Disordered" evidence="1">
    <location>
        <begin position="212"/>
        <end position="325"/>
    </location>
</feature>
<comment type="caution">
    <text evidence="2">The sequence shown here is derived from an EMBL/GenBank/DDBJ whole genome shotgun (WGS) entry which is preliminary data.</text>
</comment>
<evidence type="ECO:0000313" key="2">
    <source>
        <dbReference type="EMBL" id="KAK1925128.1"/>
    </source>
</evidence>
<feature type="compositionally biased region" description="Basic and acidic residues" evidence="1">
    <location>
        <begin position="304"/>
        <end position="313"/>
    </location>
</feature>
<dbReference type="Proteomes" id="UP001182556">
    <property type="component" value="Unassembled WGS sequence"/>
</dbReference>
<dbReference type="EMBL" id="JAODAN010000004">
    <property type="protein sequence ID" value="KAK1925128.1"/>
    <property type="molecule type" value="Genomic_DNA"/>
</dbReference>
<dbReference type="AlphaFoldDB" id="A0AAD9FS13"/>
<feature type="region of interest" description="Disordered" evidence="1">
    <location>
        <begin position="42"/>
        <end position="160"/>
    </location>
</feature>
<protein>
    <submittedName>
        <fullName evidence="2">Uncharacterized protein</fullName>
    </submittedName>
</protein>
<feature type="compositionally biased region" description="Polar residues" evidence="1">
    <location>
        <begin position="248"/>
        <end position="257"/>
    </location>
</feature>